<organism evidence="1 2">
    <name type="scientific">Blepharisma stoltei</name>
    <dbReference type="NCBI Taxonomy" id="1481888"/>
    <lineage>
        <taxon>Eukaryota</taxon>
        <taxon>Sar</taxon>
        <taxon>Alveolata</taxon>
        <taxon>Ciliophora</taxon>
        <taxon>Postciliodesmatophora</taxon>
        <taxon>Heterotrichea</taxon>
        <taxon>Heterotrichida</taxon>
        <taxon>Blepharismidae</taxon>
        <taxon>Blepharisma</taxon>
    </lineage>
</organism>
<keyword evidence="2" id="KW-1185">Reference proteome</keyword>
<dbReference type="AlphaFoldDB" id="A0AAU9K8W4"/>
<evidence type="ECO:0000313" key="1">
    <source>
        <dbReference type="EMBL" id="CAG9334094.1"/>
    </source>
</evidence>
<dbReference type="EMBL" id="CAJZBQ010000057">
    <property type="protein sequence ID" value="CAG9334094.1"/>
    <property type="molecule type" value="Genomic_DNA"/>
</dbReference>
<proteinExistence type="predicted"/>
<name>A0AAU9K8W4_9CILI</name>
<evidence type="ECO:0000313" key="2">
    <source>
        <dbReference type="Proteomes" id="UP001162131"/>
    </source>
</evidence>
<reference evidence="1" key="1">
    <citation type="submission" date="2021-09" db="EMBL/GenBank/DDBJ databases">
        <authorList>
            <consortium name="AG Swart"/>
            <person name="Singh M."/>
            <person name="Singh A."/>
            <person name="Seah K."/>
            <person name="Emmerich C."/>
        </authorList>
    </citation>
    <scope>NUCLEOTIDE SEQUENCE</scope>
    <source>
        <strain evidence="1">ATCC30299</strain>
    </source>
</reference>
<accession>A0AAU9K8W4</accession>
<dbReference type="Proteomes" id="UP001162131">
    <property type="component" value="Unassembled WGS sequence"/>
</dbReference>
<comment type="caution">
    <text evidence="1">The sequence shown here is derived from an EMBL/GenBank/DDBJ whole genome shotgun (WGS) entry which is preliminary data.</text>
</comment>
<gene>
    <name evidence="1" type="ORF">BSTOLATCC_MIC59972</name>
</gene>
<sequence length="69" mass="8633">MTVFFKNGFFGMKSAKRWFWSFPRVFLKQQKERKKVHIKIYILSKLDKFKQRKLRMGLYNRQHILHNTK</sequence>
<protein>
    <submittedName>
        <fullName evidence="1">Uncharacterized protein</fullName>
    </submittedName>
</protein>